<dbReference type="VEuPathDB" id="FungiDB:CLCR_05121"/>
<dbReference type="PANTHER" id="PTHR36448">
    <property type="entry name" value="BLR7373 PROTEIN"/>
    <property type="match status" value="1"/>
</dbReference>
<dbReference type="SUPFAM" id="SSF51182">
    <property type="entry name" value="RmlC-like cupins"/>
    <property type="match status" value="1"/>
</dbReference>
<sequence length="196" mass="21926">MVYQPETYYLSPNQHCPNHDWPVLIYRDCLPLPLSEEKTTAFLESHAWEKKGVWGHIAYKHFHPNTHECYASYQSARPVRYEEPSDTDELRAGVFQGESTILVGCGTNDTSGGQEIEVRAGDVIVLPAGTGHCSLQSSPDYRYIGVYPEGSPKWRSELGKQAVGNKFAEEIRSVVVPPQDPVNGPEGPLLDLWKRG</sequence>
<evidence type="ECO:0008006" key="3">
    <source>
        <dbReference type="Google" id="ProtNLM"/>
    </source>
</evidence>
<evidence type="ECO:0000313" key="1">
    <source>
        <dbReference type="EMBL" id="OCT48891.1"/>
    </source>
</evidence>
<dbReference type="Proteomes" id="UP000094526">
    <property type="component" value="Unassembled WGS sequence"/>
</dbReference>
<proteinExistence type="predicted"/>
<organism evidence="1 2">
    <name type="scientific">Cladophialophora carrionii</name>
    <dbReference type="NCBI Taxonomy" id="86049"/>
    <lineage>
        <taxon>Eukaryota</taxon>
        <taxon>Fungi</taxon>
        <taxon>Dikarya</taxon>
        <taxon>Ascomycota</taxon>
        <taxon>Pezizomycotina</taxon>
        <taxon>Eurotiomycetes</taxon>
        <taxon>Chaetothyriomycetidae</taxon>
        <taxon>Chaetothyriales</taxon>
        <taxon>Herpotrichiellaceae</taxon>
        <taxon>Cladophialophora</taxon>
    </lineage>
</organism>
<dbReference type="AlphaFoldDB" id="A0A1C1CKA0"/>
<dbReference type="EMBL" id="LGRB01000011">
    <property type="protein sequence ID" value="OCT48891.1"/>
    <property type="molecule type" value="Genomic_DNA"/>
</dbReference>
<dbReference type="Gene3D" id="2.60.120.10">
    <property type="entry name" value="Jelly Rolls"/>
    <property type="match status" value="1"/>
</dbReference>
<protein>
    <recommendedName>
        <fullName evidence="3">Cupin type-1 domain-containing protein</fullName>
    </recommendedName>
</protein>
<gene>
    <name evidence="1" type="ORF">CLCR_05121</name>
</gene>
<keyword evidence="2" id="KW-1185">Reference proteome</keyword>
<dbReference type="CDD" id="cd02219">
    <property type="entry name" value="cupin_YjlB-like"/>
    <property type="match status" value="1"/>
</dbReference>
<dbReference type="PANTHER" id="PTHR36448:SF2">
    <property type="entry name" value="CUPIN TYPE-1 DOMAIN-CONTAINING PROTEIN"/>
    <property type="match status" value="1"/>
</dbReference>
<dbReference type="InterPro" id="IPR011051">
    <property type="entry name" value="RmlC_Cupin_sf"/>
</dbReference>
<accession>A0A1C1CKA0</accession>
<evidence type="ECO:0000313" key="2">
    <source>
        <dbReference type="Proteomes" id="UP000094526"/>
    </source>
</evidence>
<dbReference type="InterPro" id="IPR047121">
    <property type="entry name" value="YjiB-like"/>
</dbReference>
<dbReference type="OrthoDB" id="2446447at2759"/>
<comment type="caution">
    <text evidence="1">The sequence shown here is derived from an EMBL/GenBank/DDBJ whole genome shotgun (WGS) entry which is preliminary data.</text>
</comment>
<reference evidence="2" key="1">
    <citation type="submission" date="2015-07" db="EMBL/GenBank/DDBJ databases">
        <authorList>
            <person name="Teixeira M.M."/>
            <person name="Souza R.C."/>
            <person name="Almeida L.G."/>
            <person name="Vicente V.A."/>
            <person name="de Hoog S."/>
            <person name="Bocca A.L."/>
            <person name="de Almeida S.R."/>
            <person name="Vasconcelos A.T."/>
            <person name="Felipe M.S."/>
        </authorList>
    </citation>
    <scope>NUCLEOTIDE SEQUENCE [LARGE SCALE GENOMIC DNA]</scope>
    <source>
        <strain evidence="2">KSF</strain>
    </source>
</reference>
<dbReference type="VEuPathDB" id="FungiDB:G647_03016"/>
<name>A0A1C1CKA0_9EURO</name>
<dbReference type="InterPro" id="IPR014710">
    <property type="entry name" value="RmlC-like_jellyroll"/>
</dbReference>